<organism evidence="1 2">
    <name type="scientific">Astathelohania contejeani</name>
    <dbReference type="NCBI Taxonomy" id="164912"/>
    <lineage>
        <taxon>Eukaryota</taxon>
        <taxon>Fungi</taxon>
        <taxon>Fungi incertae sedis</taxon>
        <taxon>Microsporidia</taxon>
        <taxon>Astathelohaniidae</taxon>
        <taxon>Astathelohania</taxon>
    </lineage>
</organism>
<comment type="caution">
    <text evidence="1">The sequence shown here is derived from an EMBL/GenBank/DDBJ whole genome shotgun (WGS) entry which is preliminary data.</text>
</comment>
<feature type="non-terminal residue" evidence="1">
    <location>
        <position position="1"/>
    </location>
</feature>
<reference evidence="1 2" key="1">
    <citation type="submission" date="2019-01" db="EMBL/GenBank/DDBJ databases">
        <title>Genomes sequencing and comparative genomics of infectious freshwater microsporidia, Cucumispora dikerogammari and Thelohania contejeani.</title>
        <authorList>
            <person name="Cormier A."/>
            <person name="Giraud I."/>
            <person name="Wattier R."/>
            <person name="Teixeira M."/>
            <person name="Grandjean F."/>
            <person name="Rigaud T."/>
            <person name="Cordaux R."/>
        </authorList>
    </citation>
    <scope>NUCLEOTIDE SEQUENCE [LARGE SCALE GENOMIC DNA]</scope>
    <source>
        <strain evidence="1">T1</strain>
        <tissue evidence="1">Spores</tissue>
    </source>
</reference>
<dbReference type="Proteomes" id="UP001516464">
    <property type="component" value="Unassembled WGS sequence"/>
</dbReference>
<protein>
    <recommendedName>
        <fullName evidence="3">DUF659 domain-containing protein</fullName>
    </recommendedName>
</protein>
<evidence type="ECO:0008006" key="3">
    <source>
        <dbReference type="Google" id="ProtNLM"/>
    </source>
</evidence>
<proteinExistence type="predicted"/>
<evidence type="ECO:0000313" key="1">
    <source>
        <dbReference type="EMBL" id="KAF7670538.1"/>
    </source>
</evidence>
<gene>
    <name evidence="1" type="ORF">TCON_2825</name>
</gene>
<accession>A0ABQ7HV24</accession>
<sequence length="239" mass="27406">CHKEINSTKKHIIVTHRSSQKHKLGVEILKKNGGREQSFLKPKKSEFILKITKAFASCDITFSKLVNRDMKELFSHKKFQPPSRESLKQYLINNYCTYIVDKESRSLEKQKIFLVFDESEINETKFFNIMAGLISNPKAVFLLKTVSIKGSVNSAIVIENIIYTLKEKKISTEDVLLIISDSASYMIKAISQLKNVYVNMNHIICIAHLAHNCALKIKTNYKRADLLKSSMKAITVRNH</sequence>
<evidence type="ECO:0000313" key="2">
    <source>
        <dbReference type="Proteomes" id="UP001516464"/>
    </source>
</evidence>
<dbReference type="EMBL" id="SBIQ01001119">
    <property type="protein sequence ID" value="KAF7670538.1"/>
    <property type="molecule type" value="Genomic_DNA"/>
</dbReference>
<feature type="non-terminal residue" evidence="1">
    <location>
        <position position="239"/>
    </location>
</feature>
<name>A0ABQ7HV24_9MICR</name>
<keyword evidence="2" id="KW-1185">Reference proteome</keyword>